<organism evidence="3 4">
    <name type="scientific">Jatropha curcas</name>
    <name type="common">Barbados nut</name>
    <dbReference type="NCBI Taxonomy" id="180498"/>
    <lineage>
        <taxon>Eukaryota</taxon>
        <taxon>Viridiplantae</taxon>
        <taxon>Streptophyta</taxon>
        <taxon>Embryophyta</taxon>
        <taxon>Tracheophyta</taxon>
        <taxon>Spermatophyta</taxon>
        <taxon>Magnoliopsida</taxon>
        <taxon>eudicotyledons</taxon>
        <taxon>Gunneridae</taxon>
        <taxon>Pentapetalae</taxon>
        <taxon>rosids</taxon>
        <taxon>fabids</taxon>
        <taxon>Malpighiales</taxon>
        <taxon>Euphorbiaceae</taxon>
        <taxon>Crotonoideae</taxon>
        <taxon>Jatropheae</taxon>
        <taxon>Jatropha</taxon>
    </lineage>
</organism>
<dbReference type="InterPro" id="IPR019557">
    <property type="entry name" value="AminoTfrase-like_pln_mobile"/>
</dbReference>
<dbReference type="PANTHER" id="PTHR46033:SF8">
    <property type="entry name" value="PROTEIN MAINTENANCE OF MERISTEMS-LIKE"/>
    <property type="match status" value="1"/>
</dbReference>
<dbReference type="InterPro" id="IPR044824">
    <property type="entry name" value="MAIN-like"/>
</dbReference>
<keyword evidence="1" id="KW-0812">Transmembrane</keyword>
<name>A0A067LF26_JATCU</name>
<proteinExistence type="predicted"/>
<gene>
    <name evidence="3" type="ORF">JCGZ_02433</name>
</gene>
<protein>
    <recommendedName>
        <fullName evidence="2">Aminotransferase-like plant mobile domain-containing protein</fullName>
    </recommendedName>
</protein>
<feature type="domain" description="Aminotransferase-like plant mobile" evidence="2">
    <location>
        <begin position="127"/>
        <end position="262"/>
    </location>
</feature>
<dbReference type="EMBL" id="KK914201">
    <property type="protein sequence ID" value="KDP46997.1"/>
    <property type="molecule type" value="Genomic_DNA"/>
</dbReference>
<evidence type="ECO:0000313" key="3">
    <source>
        <dbReference type="EMBL" id="KDP46997.1"/>
    </source>
</evidence>
<reference evidence="3 4" key="1">
    <citation type="journal article" date="2014" name="PLoS ONE">
        <title>Global Analysis of Gene Expression Profiles in Physic Nut (Jatropha curcas L.) Seedlings Exposed to Salt Stress.</title>
        <authorList>
            <person name="Zhang L."/>
            <person name="Zhang C."/>
            <person name="Wu P."/>
            <person name="Chen Y."/>
            <person name="Li M."/>
            <person name="Jiang H."/>
            <person name="Wu G."/>
        </authorList>
    </citation>
    <scope>NUCLEOTIDE SEQUENCE [LARGE SCALE GENOMIC DNA]</scope>
    <source>
        <strain evidence="4">cv. GZQX0401</strain>
        <tissue evidence="3">Young leaves</tissue>
    </source>
</reference>
<evidence type="ECO:0000313" key="4">
    <source>
        <dbReference type="Proteomes" id="UP000027138"/>
    </source>
</evidence>
<dbReference type="GO" id="GO:0010073">
    <property type="term" value="P:meristem maintenance"/>
    <property type="evidence" value="ECO:0007669"/>
    <property type="project" value="InterPro"/>
</dbReference>
<evidence type="ECO:0000256" key="1">
    <source>
        <dbReference type="SAM" id="Phobius"/>
    </source>
</evidence>
<dbReference type="AlphaFoldDB" id="A0A067LF26"/>
<feature type="transmembrane region" description="Helical" evidence="1">
    <location>
        <begin position="549"/>
        <end position="571"/>
    </location>
</feature>
<dbReference type="PANTHER" id="PTHR46033">
    <property type="entry name" value="PROTEIN MAIN-LIKE 2"/>
    <property type="match status" value="1"/>
</dbReference>
<sequence>MAHLPEIPASAYTTEMDILGVIPDIPVFEGDRVPVSHNALTPGTRSLQLLPVPGSDFSIRHDTDAIRGFQSEVDLSKARAGGSSTDASAFWDLLDPPMRSRVVAAGFGDYASGLCRTQPRFLPTMRYALMERWNDCTHSFIFGFGEMTLTPADFTAITGLGFDGDAVPLDSRYQTAALGVELVGTLLGVTTRTRYTAQGYVSYEVVYKFWAEWIRTRLAAWRELPVDVRPAAPAYTREERDQAAQSFIFYIISSQLLCTSQNKGDPAVLGSGESNWQFLRPLEVWAYEYQIYPGGLESDAPTETRRIPRYLAHCHHTFSSFEDPYYWRRYLNDRALADGYWVDRYYLGERVLEIRTATAQRRVPVAPHCHMYILDGMTLEDRLLEYGGFPADDYLVPGDYASYLSCRLQTRLLDVREYSQDRKRHRTPAFYGAQAEADVPAGPAGAMLGDVPFPPGMEVALDPALGLGPAIAIPADLRQAPPQLQLDPEHATHGTIKTNLLSQRYLPGGFFIECLSTFTGACSEVSGAILEVLLRSILHRQIVSGVPRYGTIPLLLSFCFVYLSHFFPFYFTGVRDWQAMETSVPLGRRCFSSPDGG</sequence>
<dbReference type="Proteomes" id="UP000027138">
    <property type="component" value="Unassembled WGS sequence"/>
</dbReference>
<evidence type="ECO:0000259" key="2">
    <source>
        <dbReference type="Pfam" id="PF10536"/>
    </source>
</evidence>
<dbReference type="Pfam" id="PF10536">
    <property type="entry name" value="PMD"/>
    <property type="match status" value="1"/>
</dbReference>
<keyword evidence="1" id="KW-1133">Transmembrane helix</keyword>
<keyword evidence="4" id="KW-1185">Reference proteome</keyword>
<keyword evidence="1" id="KW-0472">Membrane</keyword>
<accession>A0A067LF26</accession>